<keyword evidence="1" id="KW-0030">Aminoacyl-tRNA synthetase</keyword>
<proteinExistence type="predicted"/>
<dbReference type="EMBL" id="ADVG01000003">
    <property type="protein sequence ID" value="EFH83248.1"/>
    <property type="molecule type" value="Genomic_DNA"/>
</dbReference>
<dbReference type="InParanoid" id="D6TYG8"/>
<organism evidence="1 2">
    <name type="scientific">Ktedonobacter racemifer DSM 44963</name>
    <dbReference type="NCBI Taxonomy" id="485913"/>
    <lineage>
        <taxon>Bacteria</taxon>
        <taxon>Bacillati</taxon>
        <taxon>Chloroflexota</taxon>
        <taxon>Ktedonobacteria</taxon>
        <taxon>Ktedonobacterales</taxon>
        <taxon>Ktedonobacteraceae</taxon>
        <taxon>Ktedonobacter</taxon>
    </lineage>
</organism>
<dbReference type="AlphaFoldDB" id="D6TYG8"/>
<dbReference type="RefSeq" id="WP_007913822.1">
    <property type="nucleotide sequence ID" value="NZ_ADVG01000003.1"/>
</dbReference>
<dbReference type="Proteomes" id="UP000004508">
    <property type="component" value="Unassembled WGS sequence"/>
</dbReference>
<keyword evidence="1" id="KW-0436">Ligase</keyword>
<protein>
    <submittedName>
        <fullName evidence="1">Leucyl-tRNA synthetase</fullName>
    </submittedName>
</protein>
<reference evidence="1 2" key="1">
    <citation type="journal article" date="2011" name="Stand. Genomic Sci.">
        <title>Non-contiguous finished genome sequence and contextual data of the filamentous soil bacterium Ktedonobacter racemifer type strain (SOSP1-21).</title>
        <authorList>
            <person name="Chang Y.J."/>
            <person name="Land M."/>
            <person name="Hauser L."/>
            <person name="Chertkov O."/>
            <person name="Del Rio T.G."/>
            <person name="Nolan M."/>
            <person name="Copeland A."/>
            <person name="Tice H."/>
            <person name="Cheng J.F."/>
            <person name="Lucas S."/>
            <person name="Han C."/>
            <person name="Goodwin L."/>
            <person name="Pitluck S."/>
            <person name="Ivanova N."/>
            <person name="Ovchinikova G."/>
            <person name="Pati A."/>
            <person name="Chen A."/>
            <person name="Palaniappan K."/>
            <person name="Mavromatis K."/>
            <person name="Liolios K."/>
            <person name="Brettin T."/>
            <person name="Fiebig A."/>
            <person name="Rohde M."/>
            <person name="Abt B."/>
            <person name="Goker M."/>
            <person name="Detter J.C."/>
            <person name="Woyke T."/>
            <person name="Bristow J."/>
            <person name="Eisen J.A."/>
            <person name="Markowitz V."/>
            <person name="Hugenholtz P."/>
            <person name="Kyrpides N.C."/>
            <person name="Klenk H.P."/>
            <person name="Lapidus A."/>
        </authorList>
    </citation>
    <scope>NUCLEOTIDE SEQUENCE [LARGE SCALE GENOMIC DNA]</scope>
    <source>
        <strain evidence="2">DSM 44963</strain>
    </source>
</reference>
<evidence type="ECO:0000313" key="2">
    <source>
        <dbReference type="Proteomes" id="UP000004508"/>
    </source>
</evidence>
<sequence>MSFSSPLQSQTSSVSADALQALPRSLAQVAPSTLLSQLQIEEAISEEKGALAERVTLQLTADVSVGLLGTDVPILSESLFLATGTVEVLASFCGQFLEFRYNRLSGSGEEYPMRLLLHGAAL</sequence>
<dbReference type="OrthoDB" id="9861543at2"/>
<dbReference type="GO" id="GO:0004812">
    <property type="term" value="F:aminoacyl-tRNA ligase activity"/>
    <property type="evidence" value="ECO:0007669"/>
    <property type="project" value="UniProtKB-KW"/>
</dbReference>
<accession>D6TYG8</accession>
<name>D6TYG8_KTERA</name>
<evidence type="ECO:0000313" key="1">
    <source>
        <dbReference type="EMBL" id="EFH83248.1"/>
    </source>
</evidence>
<keyword evidence="2" id="KW-1185">Reference proteome</keyword>
<gene>
    <name evidence="1" type="ORF">Krac_4188</name>
</gene>
<comment type="caution">
    <text evidence="1">The sequence shown here is derived from an EMBL/GenBank/DDBJ whole genome shotgun (WGS) entry which is preliminary data.</text>
</comment>